<keyword evidence="1" id="KW-0805">Transcription regulation</keyword>
<evidence type="ECO:0000256" key="1">
    <source>
        <dbReference type="ARBA" id="ARBA00023015"/>
    </source>
</evidence>
<dbReference type="GO" id="GO:0035267">
    <property type="term" value="C:NuA4 histone acetyltransferase complex"/>
    <property type="evidence" value="ECO:0007669"/>
    <property type="project" value="TreeGrafter"/>
</dbReference>
<feature type="region of interest" description="Disordered" evidence="3">
    <location>
        <begin position="370"/>
        <end position="400"/>
    </location>
</feature>
<keyword evidence="2" id="KW-0804">Transcription</keyword>
<evidence type="ECO:0000256" key="3">
    <source>
        <dbReference type="SAM" id="MobiDB-lite"/>
    </source>
</evidence>
<feature type="compositionally biased region" description="Polar residues" evidence="3">
    <location>
        <begin position="131"/>
        <end position="142"/>
    </location>
</feature>
<accession>A0A915EAZ6</accession>
<protein>
    <submittedName>
        <fullName evidence="5">Inhibitor of growth protein N-terminal histone-binding domain-containing protein</fullName>
    </submittedName>
</protein>
<evidence type="ECO:0000256" key="2">
    <source>
        <dbReference type="ARBA" id="ARBA00023163"/>
    </source>
</evidence>
<feature type="region of interest" description="Disordered" evidence="3">
    <location>
        <begin position="118"/>
        <end position="165"/>
    </location>
</feature>
<evidence type="ECO:0000313" key="5">
    <source>
        <dbReference type="WBParaSite" id="jg3936"/>
    </source>
</evidence>
<dbReference type="Gene3D" id="3.30.40.10">
    <property type="entry name" value="Zinc/RING finger domain, C3HC4 (zinc finger)"/>
    <property type="match status" value="1"/>
</dbReference>
<dbReference type="AlphaFoldDB" id="A0A915EAZ6"/>
<keyword evidence="4" id="KW-1185">Reference proteome</keyword>
<proteinExistence type="predicted"/>
<dbReference type="Proteomes" id="UP000887574">
    <property type="component" value="Unplaced"/>
</dbReference>
<reference evidence="5" key="1">
    <citation type="submission" date="2022-11" db="UniProtKB">
        <authorList>
            <consortium name="WormBaseParasite"/>
        </authorList>
    </citation>
    <scope>IDENTIFICATION</scope>
</reference>
<evidence type="ECO:0000313" key="4">
    <source>
        <dbReference type="Proteomes" id="UP000887574"/>
    </source>
</evidence>
<feature type="compositionally biased region" description="Polar residues" evidence="3">
    <location>
        <begin position="308"/>
        <end position="317"/>
    </location>
</feature>
<feature type="compositionally biased region" description="Low complexity" evidence="3">
    <location>
        <begin position="370"/>
        <end position="387"/>
    </location>
</feature>
<sequence length="440" mass="50181">MHYLEDDLELLEGTAELKSHSLIGRERRCAKIRETYKVIREMSEEKLAIAEYLHLMLEKYQERIAKDLTEFKYELEADTAGVTDGIEKELGESIKTASASRRTVRPVLGNQLATVAEHDSNLEDIKPPGGLSNTQSSSTNMYRMNGHRHPSSSSETHSQSDERSRVKNLLPLRNTILYFCCSPVAMRLPPSLNFSSEEKSAKTNCISYGFQSASAASLGYLWYQKDIPSIPALLSCSYNCFIGWICFSECQSSTTPFQLSKHCHSFGRYHWRKKWWRRAWGNRPLVGQPSNEIAQKIDPSSSSSSESTYQQPHSIPSAQPAFAGQAESQSSYGRPVKLTSRVQQMLKDRQIQGHRVMWVDHQLVYSASTSSSSSYSNNSNYGQSASQDQQYLDEEADEEDVKRWEKRTRKLMKTLKIKTVEYACDNKSCPYEWFHYSCVE</sequence>
<dbReference type="WBParaSite" id="jg3936">
    <property type="protein sequence ID" value="jg3936"/>
    <property type="gene ID" value="jg3936"/>
</dbReference>
<feature type="region of interest" description="Disordered" evidence="3">
    <location>
        <begin position="287"/>
        <end position="334"/>
    </location>
</feature>
<dbReference type="PANTHER" id="PTHR10333:SF103">
    <property type="entry name" value="INHIBITOR OF GROWTH PROTEIN 3"/>
    <property type="match status" value="1"/>
</dbReference>
<dbReference type="InterPro" id="IPR013083">
    <property type="entry name" value="Znf_RING/FYVE/PHD"/>
</dbReference>
<dbReference type="InterPro" id="IPR028651">
    <property type="entry name" value="ING_fam"/>
</dbReference>
<dbReference type="PANTHER" id="PTHR10333">
    <property type="entry name" value="INHIBITOR OF GROWTH PROTEIN"/>
    <property type="match status" value="1"/>
</dbReference>
<organism evidence="4 5">
    <name type="scientific">Ditylenchus dipsaci</name>
    <dbReference type="NCBI Taxonomy" id="166011"/>
    <lineage>
        <taxon>Eukaryota</taxon>
        <taxon>Metazoa</taxon>
        <taxon>Ecdysozoa</taxon>
        <taxon>Nematoda</taxon>
        <taxon>Chromadorea</taxon>
        <taxon>Rhabditida</taxon>
        <taxon>Tylenchina</taxon>
        <taxon>Tylenchomorpha</taxon>
        <taxon>Sphaerularioidea</taxon>
        <taxon>Anguinidae</taxon>
        <taxon>Anguininae</taxon>
        <taxon>Ditylenchus</taxon>
    </lineage>
</organism>
<name>A0A915EAZ6_9BILA</name>